<accession>A0ABM1Z8L7</accession>
<dbReference type="InterPro" id="IPR050271">
    <property type="entry name" value="UDP-glycosyltransferase"/>
</dbReference>
<dbReference type="InterPro" id="IPR002213">
    <property type="entry name" value="UDP_glucos_trans"/>
</dbReference>
<feature type="transmembrane region" description="Helical" evidence="4">
    <location>
        <begin position="541"/>
        <end position="559"/>
    </location>
</feature>
<evidence type="ECO:0000256" key="2">
    <source>
        <dbReference type="ARBA" id="ARBA00022676"/>
    </source>
</evidence>
<dbReference type="InterPro" id="IPR035595">
    <property type="entry name" value="UDP_glycos_trans_CS"/>
</dbReference>
<keyword evidence="3" id="KW-0808">Transferase</keyword>
<dbReference type="PROSITE" id="PS00375">
    <property type="entry name" value="UDPGT"/>
    <property type="match status" value="2"/>
</dbReference>
<evidence type="ECO:0000256" key="3">
    <source>
        <dbReference type="ARBA" id="ARBA00022679"/>
    </source>
</evidence>
<keyword evidence="4" id="KW-1133">Transmembrane helix</keyword>
<reference evidence="7" key="1">
    <citation type="journal article" date="2015" name="Proc. Natl. Acad. Sci. U.S.A.">
        <title>Genome sequence of the Asian Tiger mosquito, Aedes albopictus, reveals insights into its biology, genetics, and evolution.</title>
        <authorList>
            <person name="Chen X.G."/>
            <person name="Jiang X."/>
            <person name="Gu J."/>
            <person name="Xu M."/>
            <person name="Wu Y."/>
            <person name="Deng Y."/>
            <person name="Zhang C."/>
            <person name="Bonizzoni M."/>
            <person name="Dermauw W."/>
            <person name="Vontas J."/>
            <person name="Armbruster P."/>
            <person name="Huang X."/>
            <person name="Yang Y."/>
            <person name="Zhang H."/>
            <person name="He W."/>
            <person name="Peng H."/>
            <person name="Liu Y."/>
            <person name="Wu K."/>
            <person name="Chen J."/>
            <person name="Lirakis M."/>
            <person name="Topalis P."/>
            <person name="Van Leeuwen T."/>
            <person name="Hall A.B."/>
            <person name="Jiang X."/>
            <person name="Thorpe C."/>
            <person name="Mueller R.L."/>
            <person name="Sun C."/>
            <person name="Waterhouse R.M."/>
            <person name="Yan G."/>
            <person name="Tu Z.J."/>
            <person name="Fang X."/>
            <person name="James A.A."/>
        </authorList>
    </citation>
    <scope>NUCLEOTIDE SEQUENCE [LARGE SCALE GENOMIC DNA]</scope>
    <source>
        <strain evidence="7">Foshan</strain>
    </source>
</reference>
<dbReference type="SUPFAM" id="SSF53756">
    <property type="entry name" value="UDP-Glycosyltransferase/glycogen phosphorylase"/>
    <property type="match status" value="2"/>
</dbReference>
<dbReference type="PANTHER" id="PTHR48043">
    <property type="entry name" value="EG:EG0003.4 PROTEIN-RELATED"/>
    <property type="match status" value="1"/>
</dbReference>
<comment type="similarity">
    <text evidence="1">Belongs to the UDP-glycosyltransferase family.</text>
</comment>
<dbReference type="Proteomes" id="UP000069940">
    <property type="component" value="Unassembled WGS sequence"/>
</dbReference>
<feature type="signal peptide" evidence="5">
    <location>
        <begin position="1"/>
        <end position="26"/>
    </location>
</feature>
<evidence type="ECO:0000256" key="1">
    <source>
        <dbReference type="ARBA" id="ARBA00009995"/>
    </source>
</evidence>
<dbReference type="CDD" id="cd03784">
    <property type="entry name" value="GT1_Gtf-like"/>
    <property type="match status" value="2"/>
</dbReference>
<organism evidence="6 7">
    <name type="scientific">Aedes albopictus</name>
    <name type="common">Asian tiger mosquito</name>
    <name type="synonym">Stegomyia albopicta</name>
    <dbReference type="NCBI Taxonomy" id="7160"/>
    <lineage>
        <taxon>Eukaryota</taxon>
        <taxon>Metazoa</taxon>
        <taxon>Ecdysozoa</taxon>
        <taxon>Arthropoda</taxon>
        <taxon>Hexapoda</taxon>
        <taxon>Insecta</taxon>
        <taxon>Pterygota</taxon>
        <taxon>Neoptera</taxon>
        <taxon>Endopterygota</taxon>
        <taxon>Diptera</taxon>
        <taxon>Nematocera</taxon>
        <taxon>Culicoidea</taxon>
        <taxon>Culicidae</taxon>
        <taxon>Culicinae</taxon>
        <taxon>Aedini</taxon>
        <taxon>Aedes</taxon>
        <taxon>Stegomyia</taxon>
    </lineage>
</organism>
<dbReference type="GeneID" id="115255069"/>
<feature type="chain" id="PRO_5046685767" description="UDP-glycosyltransferases domain-containing protein" evidence="5">
    <location>
        <begin position="27"/>
        <end position="1073"/>
    </location>
</feature>
<evidence type="ECO:0000256" key="4">
    <source>
        <dbReference type="SAM" id="Phobius"/>
    </source>
</evidence>
<keyword evidence="7" id="KW-1185">Reference proteome</keyword>
<sequence length="1073" mass="123499">MMKPSWLSITAVIFTILGSTISRSDGAKIVLISVCPGMSHWLTFEHVVNELLDRGHEITAISNYRLKRQPSNHTRGLYREVLIEPEYDFESDFPMESYYRPSSFTNPFDKVKILWWFGLATTRHAFETDNVQRFMREEGLRFDLVIAEQFAQEAFLMFGHKFDAPIVTINTLGYTDYIDRSFGMITPLSFVPHFFTEFTDEMNFYERCYNVILTVYRCYWAYRKFIYLPEHHAIAKQYFGTPNGVAEVLPSIEELEKNVSVILTNNHIILSRPRPKMIGMVDIAGIHIRPPKDLPQDIKKFVESSTMGTIYINFGTFLRSSAMPPDTLEVFLQVFRNLPQYNFLWKWETDNVPKLPPNVLLRKWIPQNDVLTHPGIKLFITHGGVFSTQESIYWAKPMLVFPFYGDQHGNALKLQKAGIGLTMAIANVTVGEFQGKAQEILENPDFQSNANRMSALFRDNPTDPLEEAVFWIEYVVRHHGAGHLKSAAVNMPWYQYLLLDMAAVVIVLLFVIVGLAKYLFTKMCGSKHTKDLNKKRLARMKPSWLSITAVIFAILGSIIPCSDGAKILLISAFPGMSHWLTFEHVVNELLERGHEITAISNYRLKRQPSNHTLGLYREVLIEPVFDFESDLPMESYYRPSSFTNPYYKLKILWWLGLATTRHAFEADNVQRFMREEGLRFDLVIAEQFAQEAFLMFGHKFDAPIVTINTLGYTDYIDRSFGMITPLSFVPHFFTEFTDEMNFYERCYNVILTVYDWAYRKFIYLPQHNAIARQYFGTPNNAAEVLPSVEELEKNVSVILSNNHIISFRPRPKMIGMVDIAGLHIRPPNDLPQDIKKFVESSTKGTIYINFGTFLRSSAMPPDTLEVFLQVFRNLPQYNFLWKWETDKAPKLPPNVLLRKWIPQNDVLAHPGIKLFITHGGIFGAQEAIYWAKPMLFVPFYGDQHGNALKLQKAGIGLTMAIANVTVGEFQGKAQEILENPDFQIHANRMSALFRDNPTDPLEEAVFWIEYVVRHHGAGHLKSAAVRMPWYQYLLLDMAAAVAVLFFVIVGLTKYLFAKICGAKHTKDLNKKRL</sequence>
<protein>
    <recommendedName>
        <fullName evidence="8">UDP-glycosyltransferases domain-containing protein</fullName>
    </recommendedName>
</protein>
<keyword evidence="4" id="KW-0472">Membrane</keyword>
<name>A0ABM1Z8L7_AEDAL</name>
<dbReference type="Gene3D" id="3.40.50.2000">
    <property type="entry name" value="Glycogen Phosphorylase B"/>
    <property type="match status" value="4"/>
</dbReference>
<dbReference type="PANTHER" id="PTHR48043:SF158">
    <property type="entry name" value="UDP-GLUCURONOSYLTRANSFERASE"/>
    <property type="match status" value="1"/>
</dbReference>
<keyword evidence="4" id="KW-0812">Transmembrane</keyword>
<evidence type="ECO:0008006" key="8">
    <source>
        <dbReference type="Google" id="ProtNLM"/>
    </source>
</evidence>
<keyword evidence="5" id="KW-0732">Signal</keyword>
<evidence type="ECO:0000256" key="5">
    <source>
        <dbReference type="SAM" id="SignalP"/>
    </source>
</evidence>
<dbReference type="Pfam" id="PF00201">
    <property type="entry name" value="UDPGT"/>
    <property type="match status" value="2"/>
</dbReference>
<keyword evidence="2" id="KW-0328">Glycosyltransferase</keyword>
<reference evidence="6" key="2">
    <citation type="submission" date="2025-05" db="UniProtKB">
        <authorList>
            <consortium name="EnsemblMetazoa"/>
        </authorList>
    </citation>
    <scope>IDENTIFICATION</scope>
    <source>
        <strain evidence="6">Foshan</strain>
    </source>
</reference>
<dbReference type="RefSeq" id="XP_062703700.1">
    <property type="nucleotide sequence ID" value="XM_062847716.1"/>
</dbReference>
<evidence type="ECO:0000313" key="6">
    <source>
        <dbReference type="EnsemblMetazoa" id="AALFPA23_016099.P23470"/>
    </source>
</evidence>
<feature type="transmembrane region" description="Helical" evidence="4">
    <location>
        <begin position="493"/>
        <end position="520"/>
    </location>
</feature>
<evidence type="ECO:0000313" key="7">
    <source>
        <dbReference type="Proteomes" id="UP000069940"/>
    </source>
</evidence>
<feature type="transmembrane region" description="Helical" evidence="4">
    <location>
        <begin position="1029"/>
        <end position="1056"/>
    </location>
</feature>
<dbReference type="EnsemblMetazoa" id="AALFPA23_016099.R23470">
    <property type="protein sequence ID" value="AALFPA23_016099.P23470"/>
    <property type="gene ID" value="AALFPA23_016099"/>
</dbReference>
<proteinExistence type="inferred from homology"/>